<evidence type="ECO:0000313" key="1">
    <source>
        <dbReference type="EMBL" id="KKL46667.1"/>
    </source>
</evidence>
<proteinExistence type="predicted"/>
<comment type="caution">
    <text evidence="1">The sequence shown here is derived from an EMBL/GenBank/DDBJ whole genome shotgun (WGS) entry which is preliminary data.</text>
</comment>
<protein>
    <submittedName>
        <fullName evidence="1">Uncharacterized protein</fullName>
    </submittedName>
</protein>
<name>A0A0F9F6G1_9ZZZZ</name>
<organism evidence="1">
    <name type="scientific">marine sediment metagenome</name>
    <dbReference type="NCBI Taxonomy" id="412755"/>
    <lineage>
        <taxon>unclassified sequences</taxon>
        <taxon>metagenomes</taxon>
        <taxon>ecological metagenomes</taxon>
    </lineage>
</organism>
<sequence>MSRPTPMVVDMDGTRLPVPRRLYRPGHIAAVVVKFGDKSYPIILSTHRDWNAASRKANRVIMREGVDSCDVALIV</sequence>
<accession>A0A0F9F6G1</accession>
<dbReference type="EMBL" id="LAZR01033944">
    <property type="protein sequence ID" value="KKL46667.1"/>
    <property type="molecule type" value="Genomic_DNA"/>
</dbReference>
<dbReference type="AlphaFoldDB" id="A0A0F9F6G1"/>
<reference evidence="1" key="1">
    <citation type="journal article" date="2015" name="Nature">
        <title>Complex archaea that bridge the gap between prokaryotes and eukaryotes.</title>
        <authorList>
            <person name="Spang A."/>
            <person name="Saw J.H."/>
            <person name="Jorgensen S.L."/>
            <person name="Zaremba-Niedzwiedzka K."/>
            <person name="Martijn J."/>
            <person name="Lind A.E."/>
            <person name="van Eijk R."/>
            <person name="Schleper C."/>
            <person name="Guy L."/>
            <person name="Ettema T.J."/>
        </authorList>
    </citation>
    <scope>NUCLEOTIDE SEQUENCE</scope>
</reference>
<gene>
    <name evidence="1" type="ORF">LCGC14_2343300</name>
</gene>